<dbReference type="RefSeq" id="WP_147204832.1">
    <property type="nucleotide sequence ID" value="NZ_BJYT01000012.1"/>
</dbReference>
<gene>
    <name evidence="3" type="ORF">SAE01_32150</name>
</gene>
<comment type="similarity">
    <text evidence="1">Belongs to the RelE toxin family.</text>
</comment>
<reference evidence="3 4" key="1">
    <citation type="submission" date="2019-07" db="EMBL/GenBank/DDBJ databases">
        <title>Whole genome shotgun sequence of Segetibacter aerophilus NBRC 106135.</title>
        <authorList>
            <person name="Hosoyama A."/>
            <person name="Uohara A."/>
            <person name="Ohji S."/>
            <person name="Ichikawa N."/>
        </authorList>
    </citation>
    <scope>NUCLEOTIDE SEQUENCE [LARGE SCALE GENOMIC DNA]</scope>
    <source>
        <strain evidence="3 4">NBRC 106135</strain>
    </source>
</reference>
<comment type="caution">
    <text evidence="3">The sequence shown here is derived from an EMBL/GenBank/DDBJ whole genome shotgun (WGS) entry which is preliminary data.</text>
</comment>
<evidence type="ECO:0008006" key="5">
    <source>
        <dbReference type="Google" id="ProtNLM"/>
    </source>
</evidence>
<dbReference type="OrthoDB" id="962256at2"/>
<dbReference type="Gene3D" id="3.30.2310.20">
    <property type="entry name" value="RelE-like"/>
    <property type="match status" value="1"/>
</dbReference>
<protein>
    <recommendedName>
        <fullName evidence="5">Plasmid stabilization protein</fullName>
    </recommendedName>
</protein>
<dbReference type="EMBL" id="BJYT01000012">
    <property type="protein sequence ID" value="GEO10719.1"/>
    <property type="molecule type" value="Genomic_DNA"/>
</dbReference>
<sequence>MVNNHFKVIWARKATEQLKQAYLYIRKDSFQNAEKVRKEILEATEKLAVNPELNPPDKYKINNDNSFRAFELFRYRVSYKITNAEVIIVRIRHTSMSPKNY</sequence>
<dbReference type="SUPFAM" id="SSF143011">
    <property type="entry name" value="RelE-like"/>
    <property type="match status" value="1"/>
</dbReference>
<evidence type="ECO:0000256" key="1">
    <source>
        <dbReference type="ARBA" id="ARBA00006226"/>
    </source>
</evidence>
<dbReference type="Proteomes" id="UP000321513">
    <property type="component" value="Unassembled WGS sequence"/>
</dbReference>
<keyword evidence="4" id="KW-1185">Reference proteome</keyword>
<dbReference type="Pfam" id="PF05016">
    <property type="entry name" value="ParE_toxin"/>
    <property type="match status" value="1"/>
</dbReference>
<dbReference type="InterPro" id="IPR035093">
    <property type="entry name" value="RelE/ParE_toxin_dom_sf"/>
</dbReference>
<name>A0A512BFG9_9BACT</name>
<evidence type="ECO:0000313" key="4">
    <source>
        <dbReference type="Proteomes" id="UP000321513"/>
    </source>
</evidence>
<dbReference type="AlphaFoldDB" id="A0A512BFG9"/>
<evidence type="ECO:0000256" key="2">
    <source>
        <dbReference type="ARBA" id="ARBA00022649"/>
    </source>
</evidence>
<evidence type="ECO:0000313" key="3">
    <source>
        <dbReference type="EMBL" id="GEO10719.1"/>
    </source>
</evidence>
<dbReference type="InterPro" id="IPR051803">
    <property type="entry name" value="TA_system_RelE-like_toxin"/>
</dbReference>
<dbReference type="InterPro" id="IPR007712">
    <property type="entry name" value="RelE/ParE_toxin"/>
</dbReference>
<dbReference type="PANTHER" id="PTHR33755">
    <property type="entry name" value="TOXIN PARE1-RELATED"/>
    <property type="match status" value="1"/>
</dbReference>
<organism evidence="3 4">
    <name type="scientific">Segetibacter aerophilus</name>
    <dbReference type="NCBI Taxonomy" id="670293"/>
    <lineage>
        <taxon>Bacteria</taxon>
        <taxon>Pseudomonadati</taxon>
        <taxon>Bacteroidota</taxon>
        <taxon>Chitinophagia</taxon>
        <taxon>Chitinophagales</taxon>
        <taxon>Chitinophagaceae</taxon>
        <taxon>Segetibacter</taxon>
    </lineage>
</organism>
<accession>A0A512BFG9</accession>
<proteinExistence type="inferred from homology"/>
<keyword evidence="2" id="KW-1277">Toxin-antitoxin system</keyword>